<dbReference type="SUPFAM" id="SSF46689">
    <property type="entry name" value="Homeodomain-like"/>
    <property type="match status" value="1"/>
</dbReference>
<dbReference type="AlphaFoldDB" id="A0A7K0D5X6"/>
<dbReference type="OrthoDB" id="4537491at2"/>
<sequence length="190" mass="20229">MSDVSPAAPARRVLTGKRAETVQRLADAAVETLRAVGYDELTLPSVAMQAGVARATAYTYYSSREHLVAEVYWRRLTSGSPADADSPQVAVRVVGVLRYLALVVADEPALGHAIAVALNSPDPDVKLLREETSRYIHKLIAAAVGSDGDAKTVLLLELLFTGAIVRAGSGEVAYTDIADLLEELVLDQLS</sequence>
<protein>
    <submittedName>
        <fullName evidence="6">Putative HTH-type transcriptional regulator</fullName>
    </submittedName>
</protein>
<dbReference type="GO" id="GO:0000976">
    <property type="term" value="F:transcription cis-regulatory region binding"/>
    <property type="evidence" value="ECO:0007669"/>
    <property type="project" value="TreeGrafter"/>
</dbReference>
<evidence type="ECO:0000259" key="5">
    <source>
        <dbReference type="PROSITE" id="PS50977"/>
    </source>
</evidence>
<evidence type="ECO:0000256" key="2">
    <source>
        <dbReference type="ARBA" id="ARBA00023125"/>
    </source>
</evidence>
<keyword evidence="7" id="KW-1185">Reference proteome</keyword>
<evidence type="ECO:0000313" key="6">
    <source>
        <dbReference type="EMBL" id="MQY20961.1"/>
    </source>
</evidence>
<dbReference type="InterPro" id="IPR050109">
    <property type="entry name" value="HTH-type_TetR-like_transc_reg"/>
</dbReference>
<dbReference type="EMBL" id="WEGK01000008">
    <property type="protein sequence ID" value="MQY20961.1"/>
    <property type="molecule type" value="Genomic_DNA"/>
</dbReference>
<proteinExistence type="predicted"/>
<dbReference type="PANTHER" id="PTHR30055:SF234">
    <property type="entry name" value="HTH-TYPE TRANSCRIPTIONAL REGULATOR BETI"/>
    <property type="match status" value="1"/>
</dbReference>
<evidence type="ECO:0000256" key="1">
    <source>
        <dbReference type="ARBA" id="ARBA00023015"/>
    </source>
</evidence>
<organism evidence="6 7">
    <name type="scientific">Nocardia macrotermitis</name>
    <dbReference type="NCBI Taxonomy" id="2585198"/>
    <lineage>
        <taxon>Bacteria</taxon>
        <taxon>Bacillati</taxon>
        <taxon>Actinomycetota</taxon>
        <taxon>Actinomycetes</taxon>
        <taxon>Mycobacteriales</taxon>
        <taxon>Nocardiaceae</taxon>
        <taxon>Nocardia</taxon>
    </lineage>
</organism>
<dbReference type="Gene3D" id="1.10.357.10">
    <property type="entry name" value="Tetracycline Repressor, domain 2"/>
    <property type="match status" value="1"/>
</dbReference>
<keyword evidence="1" id="KW-0805">Transcription regulation</keyword>
<evidence type="ECO:0000256" key="3">
    <source>
        <dbReference type="ARBA" id="ARBA00023163"/>
    </source>
</evidence>
<dbReference type="Proteomes" id="UP000438448">
    <property type="component" value="Unassembled WGS sequence"/>
</dbReference>
<dbReference type="PANTHER" id="PTHR30055">
    <property type="entry name" value="HTH-TYPE TRANSCRIPTIONAL REGULATOR RUTR"/>
    <property type="match status" value="1"/>
</dbReference>
<keyword evidence="3" id="KW-0804">Transcription</keyword>
<comment type="caution">
    <text evidence="6">The sequence shown here is derived from an EMBL/GenBank/DDBJ whole genome shotgun (WGS) entry which is preliminary data.</text>
</comment>
<dbReference type="GO" id="GO:0003700">
    <property type="term" value="F:DNA-binding transcription factor activity"/>
    <property type="evidence" value="ECO:0007669"/>
    <property type="project" value="TreeGrafter"/>
</dbReference>
<evidence type="ECO:0000313" key="7">
    <source>
        <dbReference type="Proteomes" id="UP000438448"/>
    </source>
</evidence>
<dbReference type="InterPro" id="IPR009057">
    <property type="entry name" value="Homeodomain-like_sf"/>
</dbReference>
<dbReference type="RefSeq" id="WP_153411679.1">
    <property type="nucleotide sequence ID" value="NZ_WEGK01000008.1"/>
</dbReference>
<gene>
    <name evidence="6" type="ORF">NRB20_40700</name>
</gene>
<dbReference type="InterPro" id="IPR001647">
    <property type="entry name" value="HTH_TetR"/>
</dbReference>
<keyword evidence="2 4" id="KW-0238">DNA-binding</keyword>
<evidence type="ECO:0000256" key="4">
    <source>
        <dbReference type="PROSITE-ProRule" id="PRU00335"/>
    </source>
</evidence>
<dbReference type="PRINTS" id="PR00455">
    <property type="entry name" value="HTHTETR"/>
</dbReference>
<feature type="DNA-binding region" description="H-T-H motif" evidence="4">
    <location>
        <begin position="42"/>
        <end position="61"/>
    </location>
</feature>
<feature type="domain" description="HTH tetR-type" evidence="5">
    <location>
        <begin position="19"/>
        <end position="79"/>
    </location>
</feature>
<dbReference type="PROSITE" id="PS50977">
    <property type="entry name" value="HTH_TETR_2"/>
    <property type="match status" value="1"/>
</dbReference>
<accession>A0A7K0D5X6</accession>
<dbReference type="Pfam" id="PF00440">
    <property type="entry name" value="TetR_N"/>
    <property type="match status" value="1"/>
</dbReference>
<reference evidence="6 7" key="1">
    <citation type="submission" date="2019-10" db="EMBL/GenBank/DDBJ databases">
        <title>Nocardia macrotermitis sp. nov. and Nocardia aurantia sp. nov., isolated from the gut of fungus growing-termite Macrotermes natalensis.</title>
        <authorList>
            <person name="Benndorf R."/>
            <person name="Schwitalla J."/>
            <person name="Martin K."/>
            <person name="De Beer W."/>
            <person name="Kaster A.-K."/>
            <person name="Vollmers J."/>
            <person name="Poulsen M."/>
            <person name="Beemelmanns C."/>
        </authorList>
    </citation>
    <scope>NUCLEOTIDE SEQUENCE [LARGE SCALE GENOMIC DNA]</scope>
    <source>
        <strain evidence="6 7">RB20</strain>
    </source>
</reference>
<name>A0A7K0D5X6_9NOCA</name>